<reference evidence="3" key="1">
    <citation type="submission" date="2016-10" db="EMBL/GenBank/DDBJ databases">
        <authorList>
            <person name="Varghese N."/>
            <person name="Submissions S."/>
        </authorList>
    </citation>
    <scope>NUCLEOTIDE SEQUENCE [LARGE SCALE GENOMIC DNA]</scope>
    <source>
        <strain evidence="3">DSM 24729</strain>
    </source>
</reference>
<dbReference type="RefSeq" id="WP_074539533.1">
    <property type="nucleotide sequence ID" value="NZ_FNBD01000022.1"/>
</dbReference>
<evidence type="ECO:0000313" key="3">
    <source>
        <dbReference type="Proteomes" id="UP000182114"/>
    </source>
</evidence>
<dbReference type="Proteomes" id="UP000182114">
    <property type="component" value="Unassembled WGS sequence"/>
</dbReference>
<keyword evidence="1" id="KW-0472">Membrane</keyword>
<evidence type="ECO:0000256" key="1">
    <source>
        <dbReference type="SAM" id="Phobius"/>
    </source>
</evidence>
<name>A0A1G7LUT2_9FLAO</name>
<keyword evidence="3" id="KW-1185">Reference proteome</keyword>
<sequence>MIELIFIFIVIEILFLIPSFFLYRKFLKRKSGIKNLKIYSFLATLLMPIIWTALFIGICYGIINPILRSKDFNSKDWIENTNSRYRMINDLKENVLIGKNKTEVLKILGQNDGECGYKTSPNTICYLVPEPDNIGVLDHYELVIVFDKFGKVENVSSELI</sequence>
<proteinExistence type="predicted"/>
<protein>
    <submittedName>
        <fullName evidence="2">Uncharacterized protein</fullName>
    </submittedName>
</protein>
<dbReference type="EMBL" id="FNBD01000022">
    <property type="protein sequence ID" value="SDF53171.1"/>
    <property type="molecule type" value="Genomic_DNA"/>
</dbReference>
<accession>A0A1G7LUT2</accession>
<keyword evidence="1" id="KW-0812">Transmembrane</keyword>
<organism evidence="2 3">
    <name type="scientific">Cellulophaga baltica</name>
    <dbReference type="NCBI Taxonomy" id="76594"/>
    <lineage>
        <taxon>Bacteria</taxon>
        <taxon>Pseudomonadati</taxon>
        <taxon>Bacteroidota</taxon>
        <taxon>Flavobacteriia</taxon>
        <taxon>Flavobacteriales</taxon>
        <taxon>Flavobacteriaceae</taxon>
        <taxon>Cellulophaga</taxon>
    </lineage>
</organism>
<gene>
    <name evidence="2" type="ORF">SAMN04487992_1222</name>
</gene>
<feature type="transmembrane region" description="Helical" evidence="1">
    <location>
        <begin position="38"/>
        <end position="63"/>
    </location>
</feature>
<feature type="transmembrane region" description="Helical" evidence="1">
    <location>
        <begin position="6"/>
        <end position="26"/>
    </location>
</feature>
<evidence type="ECO:0000313" key="2">
    <source>
        <dbReference type="EMBL" id="SDF53171.1"/>
    </source>
</evidence>
<dbReference type="AlphaFoldDB" id="A0A1G7LUT2"/>
<keyword evidence="1" id="KW-1133">Transmembrane helix</keyword>